<dbReference type="WBParaSite" id="Gr19_v10_g12279.t1">
    <property type="protein sequence ID" value="Gr19_v10_g12279.t1"/>
    <property type="gene ID" value="Gr19_v10_g12279"/>
</dbReference>
<accession>A0A914GXJ1</accession>
<keyword evidence="2" id="KW-1185">Reference proteome</keyword>
<evidence type="ECO:0000313" key="2">
    <source>
        <dbReference type="Proteomes" id="UP000887572"/>
    </source>
</evidence>
<evidence type="ECO:0000256" key="1">
    <source>
        <dbReference type="SAM" id="MobiDB-lite"/>
    </source>
</evidence>
<organism evidence="2 3">
    <name type="scientific">Globodera rostochiensis</name>
    <name type="common">Golden nematode worm</name>
    <name type="synonym">Heterodera rostochiensis</name>
    <dbReference type="NCBI Taxonomy" id="31243"/>
    <lineage>
        <taxon>Eukaryota</taxon>
        <taxon>Metazoa</taxon>
        <taxon>Ecdysozoa</taxon>
        <taxon>Nematoda</taxon>
        <taxon>Chromadorea</taxon>
        <taxon>Rhabditida</taxon>
        <taxon>Tylenchina</taxon>
        <taxon>Tylenchomorpha</taxon>
        <taxon>Tylenchoidea</taxon>
        <taxon>Heteroderidae</taxon>
        <taxon>Heteroderinae</taxon>
        <taxon>Globodera</taxon>
    </lineage>
</organism>
<name>A0A914GXJ1_GLORO</name>
<feature type="compositionally biased region" description="Gly residues" evidence="1">
    <location>
        <begin position="108"/>
        <end position="118"/>
    </location>
</feature>
<reference evidence="3" key="1">
    <citation type="submission" date="2022-11" db="UniProtKB">
        <authorList>
            <consortium name="WormBaseParasite"/>
        </authorList>
    </citation>
    <scope>IDENTIFICATION</scope>
</reference>
<feature type="region of interest" description="Disordered" evidence="1">
    <location>
        <begin position="93"/>
        <end position="120"/>
    </location>
</feature>
<dbReference type="Proteomes" id="UP000887572">
    <property type="component" value="Unplaced"/>
</dbReference>
<sequence>MLALKCTALKCAGTEVCVSEVWALKRSPPESDGEFCRDDLDRPKKSWIGQAEKPLVRNDKKTERVKAIGFGAAAAPCGLAGGGRLSPVRFHTRVQRPRQRSNQRLRGDGGQLPAGGGRQVPTARAELVSASEGFEFDTPAALVAPHDAEEDDGWQTASEGSTLLTHKPAHILKQSSDCGVRQNAEIRRKVEHIDRCWTATSASSYGDTTASVGMLIAGRGPMLSGVQGQGHAEARRRCLEFENG</sequence>
<protein>
    <submittedName>
        <fullName evidence="3">Uncharacterized protein</fullName>
    </submittedName>
</protein>
<proteinExistence type="predicted"/>
<evidence type="ECO:0000313" key="3">
    <source>
        <dbReference type="WBParaSite" id="Gr19_v10_g12279.t1"/>
    </source>
</evidence>
<feature type="compositionally biased region" description="Basic residues" evidence="1">
    <location>
        <begin position="93"/>
        <end position="103"/>
    </location>
</feature>
<dbReference type="AlphaFoldDB" id="A0A914GXJ1"/>